<organism evidence="4 5">
    <name type="scientific">Ichthyophthirius multifiliis</name>
    <name type="common">White spot disease agent</name>
    <name type="synonym">Ich</name>
    <dbReference type="NCBI Taxonomy" id="5932"/>
    <lineage>
        <taxon>Eukaryota</taxon>
        <taxon>Sar</taxon>
        <taxon>Alveolata</taxon>
        <taxon>Ciliophora</taxon>
        <taxon>Intramacronucleata</taxon>
        <taxon>Oligohymenophorea</taxon>
        <taxon>Hymenostomatida</taxon>
        <taxon>Ophryoglenina</taxon>
        <taxon>Ichthyophthirius</taxon>
    </lineage>
</organism>
<dbReference type="InterPro" id="IPR001680">
    <property type="entry name" value="WD40_rpt"/>
</dbReference>
<protein>
    <recommendedName>
        <fullName evidence="6">WD40-repeat-containing domain</fullName>
    </recommendedName>
</protein>
<proteinExistence type="predicted"/>
<feature type="non-terminal residue" evidence="4">
    <location>
        <position position="507"/>
    </location>
</feature>
<dbReference type="AlphaFoldDB" id="G0QSU2"/>
<dbReference type="SUPFAM" id="SSF50978">
    <property type="entry name" value="WD40 repeat-like"/>
    <property type="match status" value="1"/>
</dbReference>
<keyword evidence="2" id="KW-0677">Repeat</keyword>
<dbReference type="InterPro" id="IPR036322">
    <property type="entry name" value="WD40_repeat_dom_sf"/>
</dbReference>
<evidence type="ECO:0000313" key="5">
    <source>
        <dbReference type="Proteomes" id="UP000008983"/>
    </source>
</evidence>
<dbReference type="STRING" id="857967.G0QSU2"/>
<keyword evidence="5" id="KW-1185">Reference proteome</keyword>
<dbReference type="PANTHER" id="PTHR44129">
    <property type="entry name" value="WD REPEAT-CONTAINING PROTEIN POP1"/>
    <property type="match status" value="1"/>
</dbReference>
<evidence type="ECO:0000313" key="4">
    <source>
        <dbReference type="EMBL" id="EGR31709.1"/>
    </source>
</evidence>
<dbReference type="PROSITE" id="PS50082">
    <property type="entry name" value="WD_REPEATS_2"/>
    <property type="match status" value="1"/>
</dbReference>
<keyword evidence="1 3" id="KW-0853">WD repeat</keyword>
<dbReference type="GeneID" id="14907859"/>
<dbReference type="InterPro" id="IPR050349">
    <property type="entry name" value="WD_LIS1/nudF_dynein_reg"/>
</dbReference>
<evidence type="ECO:0008006" key="6">
    <source>
        <dbReference type="Google" id="ProtNLM"/>
    </source>
</evidence>
<evidence type="ECO:0000256" key="2">
    <source>
        <dbReference type="ARBA" id="ARBA00022737"/>
    </source>
</evidence>
<name>G0QSU2_ICHMU</name>
<dbReference type="EMBL" id="GL983824">
    <property type="protein sequence ID" value="EGR31709.1"/>
    <property type="molecule type" value="Genomic_DNA"/>
</dbReference>
<accession>G0QSU2</accession>
<dbReference type="Proteomes" id="UP000008983">
    <property type="component" value="Unassembled WGS sequence"/>
</dbReference>
<dbReference type="InterPro" id="IPR015943">
    <property type="entry name" value="WD40/YVTN_repeat-like_dom_sf"/>
</dbReference>
<evidence type="ECO:0000256" key="3">
    <source>
        <dbReference type="PROSITE-ProRule" id="PRU00221"/>
    </source>
</evidence>
<dbReference type="SMART" id="SM00320">
    <property type="entry name" value="WD40"/>
    <property type="match status" value="4"/>
</dbReference>
<dbReference type="InterPro" id="IPR019775">
    <property type="entry name" value="WD40_repeat_CS"/>
</dbReference>
<dbReference type="RefSeq" id="XP_004035195.1">
    <property type="nucleotide sequence ID" value="XM_004035147.1"/>
</dbReference>
<dbReference type="OrthoDB" id="10064100at2759"/>
<dbReference type="InParanoid" id="G0QSU2"/>
<dbReference type="Gene3D" id="2.130.10.10">
    <property type="entry name" value="YVTN repeat-like/Quinoprotein amine dehydrogenase"/>
    <property type="match status" value="2"/>
</dbReference>
<sequence>MKNGEIIKQVNDFKEIDNSEFSKKQYHIQKKENNDVSCIIFIHEENLLVASFFDSTIRIYDESEADQSELVKVLSGGHSDSEILVLSYSSKQYILASGAANGTIALWDFENGKLENILKGDQSEILLIEFLDSYPCIMSSSISGFVYIWGSKNCNQNYKYRLIIQIQNSHFINGIEQLYGVYSSICINYENIQKREIPQDEFLPLDMENFNPIIKRSKEKKNSKIKIFYDENNNKKGSFIFSSQLKNKNINNNNIESPKNEQTEDDIKETKECFEKYWENFNQKNKQFQCLVYVGDFKGIIQIWNFTDIFQARKIQPLIEEKKKLNVQIRRKDLINVTKTAQNMLIMSEKKQLQNQFIIHPINTILLKRWVGHQACINKLTKINEPKCIISCSHDKNVKIWSIQGEYYSKININQFDKQQKWYFPYNWINQKMNDLELVFDSLEIIENDVLNQGQKDKIRMNYLMGKYFDQNNYNDLEVKLNQVDEINQSEEEITQQPNYYYQQNLT</sequence>
<dbReference type="PROSITE" id="PS00678">
    <property type="entry name" value="WD_REPEATS_1"/>
    <property type="match status" value="1"/>
</dbReference>
<evidence type="ECO:0000256" key="1">
    <source>
        <dbReference type="ARBA" id="ARBA00022574"/>
    </source>
</evidence>
<dbReference type="eggNOG" id="KOG4155">
    <property type="taxonomic scope" value="Eukaryota"/>
</dbReference>
<dbReference type="Pfam" id="PF00400">
    <property type="entry name" value="WD40"/>
    <property type="match status" value="3"/>
</dbReference>
<gene>
    <name evidence="4" type="ORF">IMG5_103530</name>
</gene>
<reference evidence="4 5" key="1">
    <citation type="submission" date="2011-07" db="EMBL/GenBank/DDBJ databases">
        <authorList>
            <person name="Coyne R."/>
            <person name="Brami D."/>
            <person name="Johnson J."/>
            <person name="Hostetler J."/>
            <person name="Hannick L."/>
            <person name="Clark T."/>
            <person name="Cassidy-Hanley D."/>
            <person name="Inman J."/>
        </authorList>
    </citation>
    <scope>NUCLEOTIDE SEQUENCE [LARGE SCALE GENOMIC DNA]</scope>
    <source>
        <strain evidence="4 5">G5</strain>
    </source>
</reference>
<feature type="repeat" description="WD" evidence="3">
    <location>
        <begin position="83"/>
        <end position="117"/>
    </location>
</feature>